<name>A0A0D0D5G3_9AGAM</name>
<evidence type="ECO:0000313" key="2">
    <source>
        <dbReference type="Proteomes" id="UP000054538"/>
    </source>
</evidence>
<feature type="non-terminal residue" evidence="1">
    <location>
        <position position="191"/>
    </location>
</feature>
<organism evidence="1 2">
    <name type="scientific">Paxillus rubicundulus Ve08.2h10</name>
    <dbReference type="NCBI Taxonomy" id="930991"/>
    <lineage>
        <taxon>Eukaryota</taxon>
        <taxon>Fungi</taxon>
        <taxon>Dikarya</taxon>
        <taxon>Basidiomycota</taxon>
        <taxon>Agaricomycotina</taxon>
        <taxon>Agaricomycetes</taxon>
        <taxon>Agaricomycetidae</taxon>
        <taxon>Boletales</taxon>
        <taxon>Paxilineae</taxon>
        <taxon>Paxillaceae</taxon>
        <taxon>Paxillus</taxon>
    </lineage>
</organism>
<dbReference type="AlphaFoldDB" id="A0A0D0D5G3"/>
<reference evidence="1 2" key="1">
    <citation type="submission" date="2014-04" db="EMBL/GenBank/DDBJ databases">
        <authorList>
            <consortium name="DOE Joint Genome Institute"/>
            <person name="Kuo A."/>
            <person name="Kohler A."/>
            <person name="Jargeat P."/>
            <person name="Nagy L.G."/>
            <person name="Floudas D."/>
            <person name="Copeland A."/>
            <person name="Barry K.W."/>
            <person name="Cichocki N."/>
            <person name="Veneault-Fourrey C."/>
            <person name="LaButti K."/>
            <person name="Lindquist E.A."/>
            <person name="Lipzen A."/>
            <person name="Lundell T."/>
            <person name="Morin E."/>
            <person name="Murat C."/>
            <person name="Sun H."/>
            <person name="Tunlid A."/>
            <person name="Henrissat B."/>
            <person name="Grigoriev I.V."/>
            <person name="Hibbett D.S."/>
            <person name="Martin F."/>
            <person name="Nordberg H.P."/>
            <person name="Cantor M.N."/>
            <person name="Hua S.X."/>
        </authorList>
    </citation>
    <scope>NUCLEOTIDE SEQUENCE [LARGE SCALE GENOMIC DNA]</scope>
    <source>
        <strain evidence="1 2">Ve08.2h10</strain>
    </source>
</reference>
<proteinExistence type="predicted"/>
<dbReference type="InParanoid" id="A0A0D0D5G3"/>
<dbReference type="EMBL" id="KN828204">
    <property type="protein sequence ID" value="KIK75304.1"/>
    <property type="molecule type" value="Genomic_DNA"/>
</dbReference>
<dbReference type="OrthoDB" id="2680534at2759"/>
<gene>
    <name evidence="1" type="ORF">PAXRUDRAFT_495605</name>
</gene>
<dbReference type="Proteomes" id="UP000054538">
    <property type="component" value="Unassembled WGS sequence"/>
</dbReference>
<sequence>MKTHHIKARSVLVRRHGWRSFLECFPIPDVDRSADCVFSASHMCRVADISMQTAFVVHELPPDPHSGEMVFAVAGLAQNIKRDVSISFSSTATICMESNGGISCLRTDIMAMPFASSLYIGSSSGRAQGICGAETTSSTSWRSSWNTSRKRLGSAAQKLWRWKMKLSPGNSLPSMLLEVRCIFIRRTSSVD</sequence>
<protein>
    <submittedName>
        <fullName evidence="1">Uncharacterized protein</fullName>
    </submittedName>
</protein>
<dbReference type="HOGENOM" id="CLU_1421835_0_0_1"/>
<evidence type="ECO:0000313" key="1">
    <source>
        <dbReference type="EMBL" id="KIK75304.1"/>
    </source>
</evidence>
<accession>A0A0D0D5G3</accession>
<keyword evidence="2" id="KW-1185">Reference proteome</keyword>
<reference evidence="2" key="2">
    <citation type="submission" date="2015-01" db="EMBL/GenBank/DDBJ databases">
        <title>Evolutionary Origins and Diversification of the Mycorrhizal Mutualists.</title>
        <authorList>
            <consortium name="DOE Joint Genome Institute"/>
            <consortium name="Mycorrhizal Genomics Consortium"/>
            <person name="Kohler A."/>
            <person name="Kuo A."/>
            <person name="Nagy L.G."/>
            <person name="Floudas D."/>
            <person name="Copeland A."/>
            <person name="Barry K.W."/>
            <person name="Cichocki N."/>
            <person name="Veneault-Fourrey C."/>
            <person name="LaButti K."/>
            <person name="Lindquist E.A."/>
            <person name="Lipzen A."/>
            <person name="Lundell T."/>
            <person name="Morin E."/>
            <person name="Murat C."/>
            <person name="Riley R."/>
            <person name="Ohm R."/>
            <person name="Sun H."/>
            <person name="Tunlid A."/>
            <person name="Henrissat B."/>
            <person name="Grigoriev I.V."/>
            <person name="Hibbett D.S."/>
            <person name="Martin F."/>
        </authorList>
    </citation>
    <scope>NUCLEOTIDE SEQUENCE [LARGE SCALE GENOMIC DNA]</scope>
    <source>
        <strain evidence="2">Ve08.2h10</strain>
    </source>
</reference>